<keyword evidence="3" id="KW-0378">Hydrolase</keyword>
<name>A0A841AFZ9_9MICO</name>
<gene>
    <name evidence="3" type="ORF">HNR70_002013</name>
</gene>
<accession>A0A841AFZ9</accession>
<reference evidence="3 4" key="1">
    <citation type="submission" date="2020-08" db="EMBL/GenBank/DDBJ databases">
        <title>Sequencing the genomes of 1000 actinobacteria strains.</title>
        <authorList>
            <person name="Klenk H.-P."/>
        </authorList>
    </citation>
    <scope>NUCLEOTIDE SEQUENCE [LARGE SCALE GENOMIC DNA]</scope>
    <source>
        <strain evidence="3 4">DSM 28796</strain>
    </source>
</reference>
<keyword evidence="3" id="KW-0547">Nucleotide-binding</keyword>
<dbReference type="Proteomes" id="UP000588158">
    <property type="component" value="Unassembled WGS sequence"/>
</dbReference>
<dbReference type="InterPro" id="IPR033186">
    <property type="entry name" value="HerA_C"/>
</dbReference>
<evidence type="ECO:0000256" key="1">
    <source>
        <dbReference type="SAM" id="MobiDB-lite"/>
    </source>
</evidence>
<proteinExistence type="predicted"/>
<dbReference type="InterPro" id="IPR051162">
    <property type="entry name" value="T4SS_component"/>
</dbReference>
<keyword evidence="3" id="KW-0347">Helicase</keyword>
<dbReference type="EMBL" id="JACHLZ010000001">
    <property type="protein sequence ID" value="MBB5832200.1"/>
    <property type="molecule type" value="Genomic_DNA"/>
</dbReference>
<dbReference type="InterPro" id="IPR027417">
    <property type="entry name" value="P-loop_NTPase"/>
</dbReference>
<keyword evidence="3" id="KW-0067">ATP-binding</keyword>
<feature type="compositionally biased region" description="Low complexity" evidence="1">
    <location>
        <begin position="8"/>
        <end position="88"/>
    </location>
</feature>
<evidence type="ECO:0000259" key="2">
    <source>
        <dbReference type="Pfam" id="PF05872"/>
    </source>
</evidence>
<feature type="region of interest" description="Disordered" evidence="1">
    <location>
        <begin position="534"/>
        <end position="578"/>
    </location>
</feature>
<dbReference type="Pfam" id="PF05872">
    <property type="entry name" value="HerA_C"/>
    <property type="match status" value="1"/>
</dbReference>
<keyword evidence="4" id="KW-1185">Reference proteome</keyword>
<dbReference type="PANTHER" id="PTHR30121">
    <property type="entry name" value="UNCHARACTERIZED PROTEIN YJGR-RELATED"/>
    <property type="match status" value="1"/>
</dbReference>
<organism evidence="3 4">
    <name type="scientific">Brachybacterium aquaticum</name>
    <dbReference type="NCBI Taxonomy" id="1432564"/>
    <lineage>
        <taxon>Bacteria</taxon>
        <taxon>Bacillati</taxon>
        <taxon>Actinomycetota</taxon>
        <taxon>Actinomycetes</taxon>
        <taxon>Micrococcales</taxon>
        <taxon>Dermabacteraceae</taxon>
        <taxon>Brachybacterium</taxon>
    </lineage>
</organism>
<protein>
    <submittedName>
        <fullName evidence="3">DNA helicase HerA-like ATPase</fullName>
    </submittedName>
</protein>
<evidence type="ECO:0000313" key="4">
    <source>
        <dbReference type="Proteomes" id="UP000588158"/>
    </source>
</evidence>
<comment type="caution">
    <text evidence="3">The sequence shown here is derived from an EMBL/GenBank/DDBJ whole genome shotgun (WGS) entry which is preliminary data.</text>
</comment>
<feature type="domain" description="Helicase HerA-like C-terminal" evidence="2">
    <location>
        <begin position="116"/>
        <end position="601"/>
    </location>
</feature>
<dbReference type="GO" id="GO:0004386">
    <property type="term" value="F:helicase activity"/>
    <property type="evidence" value="ECO:0007669"/>
    <property type="project" value="UniProtKB-KW"/>
</dbReference>
<evidence type="ECO:0000313" key="3">
    <source>
        <dbReference type="EMBL" id="MBB5832200.1"/>
    </source>
</evidence>
<dbReference type="CDD" id="cd01127">
    <property type="entry name" value="TrwB_TraG_TraD_VirD4"/>
    <property type="match status" value="1"/>
</dbReference>
<dbReference type="AlphaFoldDB" id="A0A841AFZ9"/>
<dbReference type="Gene3D" id="3.40.50.300">
    <property type="entry name" value="P-loop containing nucleotide triphosphate hydrolases"/>
    <property type="match status" value="2"/>
</dbReference>
<feature type="region of interest" description="Disordered" evidence="1">
    <location>
        <begin position="1"/>
        <end position="91"/>
    </location>
</feature>
<dbReference type="SUPFAM" id="SSF52540">
    <property type="entry name" value="P-loop containing nucleoside triphosphate hydrolases"/>
    <property type="match status" value="1"/>
</dbReference>
<dbReference type="RefSeq" id="WP_184325562.1">
    <property type="nucleotide sequence ID" value="NZ_JACHLZ010000001.1"/>
</dbReference>
<sequence>MTSPQQDPATPAEQSAAEQPAAEASAAQPEAQTAEAPAPSADAPAAPSAEVPAAPEGDAQSADAPAADAPAAEQPAPSDAPTAPPASSEEAERIRSAYAFEGGRIHLGAMLDGEEPDPSVPVNLSVQMLNRHGLIAGATGTGKTRTLQIIAEQAAHAGAAVFVADMKGDLSGIAVPGAASEKLTARAAARGQEWVSRAAPTEFYTLGGQGEGVPIRTTVSDFGPVLMSKVLELNATQESSLGLIFHYADSHGLALLDLKDLRALIQFLTSDEGKSELKGIGGISSATAGVILRSLTAFESSGADVFFGEPAFDVQQLLRTKDGAGYISCLELPGVASRPALFSTFMMWMLAELYQDLPEVGDQPVPKLVFFFDEAHLLFKDASKAFLDQVVQTVRLIRSKGVGIFFITQTPKDIPSDVLAQLGNRVQHALRAFTPDDAKALKATAKTFPTSEHDLEEVIPALGTGEAIVTVMSEDGAPTPVAITAVRAPESSMEPAGEQVLKDTAAASPLMAEYGTPVDNESAYEILQKRAADEAAAAEAEEEKAAAPAGEKQSPAEKKPAGRKTAAKKDEGLMDNPAVKSFLRSAGTVLGREISRSLFGIRKRR</sequence>
<dbReference type="PANTHER" id="PTHR30121:SF6">
    <property type="entry name" value="SLR6007 PROTEIN"/>
    <property type="match status" value="1"/>
</dbReference>